<comment type="similarity">
    <text evidence="7">Belongs to the binding-protein-dependent transport system permease family.</text>
</comment>
<dbReference type="GO" id="GO:0055085">
    <property type="term" value="P:transmembrane transport"/>
    <property type="evidence" value="ECO:0007669"/>
    <property type="project" value="InterPro"/>
</dbReference>
<dbReference type="Proteomes" id="UP000266172">
    <property type="component" value="Unassembled WGS sequence"/>
</dbReference>
<feature type="transmembrane region" description="Helical" evidence="7">
    <location>
        <begin position="155"/>
        <end position="181"/>
    </location>
</feature>
<dbReference type="GO" id="GO:0005886">
    <property type="term" value="C:plasma membrane"/>
    <property type="evidence" value="ECO:0007669"/>
    <property type="project" value="UniProtKB-SubCell"/>
</dbReference>
<dbReference type="RefSeq" id="WP_118096885.1">
    <property type="nucleotide sequence ID" value="NZ_CAUFGO010000005.1"/>
</dbReference>
<dbReference type="InterPro" id="IPR000515">
    <property type="entry name" value="MetI-like"/>
</dbReference>
<dbReference type="Gene3D" id="1.10.3720.10">
    <property type="entry name" value="MetI-like"/>
    <property type="match status" value="1"/>
</dbReference>
<organism evidence="9 10">
    <name type="scientific">Roseburia hominis</name>
    <dbReference type="NCBI Taxonomy" id="301301"/>
    <lineage>
        <taxon>Bacteria</taxon>
        <taxon>Bacillati</taxon>
        <taxon>Bacillota</taxon>
        <taxon>Clostridia</taxon>
        <taxon>Lachnospirales</taxon>
        <taxon>Lachnospiraceae</taxon>
        <taxon>Roseburia</taxon>
    </lineage>
</organism>
<evidence type="ECO:0000313" key="9">
    <source>
        <dbReference type="EMBL" id="RGS41504.1"/>
    </source>
</evidence>
<keyword evidence="3" id="KW-1003">Cell membrane</keyword>
<name>A0A395V8G0_9FIRM</name>
<feature type="transmembrane region" description="Helical" evidence="7">
    <location>
        <begin position="202"/>
        <end position="226"/>
    </location>
</feature>
<sequence length="308" mass="34673">MLYKKKWPLVVFLVPGLLFMLVFLYIPFVQNIKNSFYDMTAIIEMPGTEWKFIGFENYKKLFTDPDVRTALINSLKMMVLTVIFEVGIAFVLAVMVSQIKKLQQLFRTVYFFPVVISATAIGLLFKLFYNYNGGMLNQILESIGAKPVNWLSPSLAFIMVCIPTLWSYIGFYFVILLTGLSDIPDDIYEAASIDGCSRFKQVFYITLPMMKPVFFTSVTLAVTGALKVFDLPWVMVPNGAPQGLTHFLGTYMYQQTFGLNNYDYGSTLAVLIVVLGIVVSKAVGFLTADADDKEAKKRARAEKKKGVA</sequence>
<dbReference type="PROSITE" id="PS50928">
    <property type="entry name" value="ABC_TM1"/>
    <property type="match status" value="1"/>
</dbReference>
<keyword evidence="5 7" id="KW-1133">Transmembrane helix</keyword>
<gene>
    <name evidence="9" type="ORF">DWX93_05130</name>
</gene>
<feature type="transmembrane region" description="Helical" evidence="7">
    <location>
        <begin position="109"/>
        <end position="129"/>
    </location>
</feature>
<dbReference type="AlphaFoldDB" id="A0A395V8G0"/>
<evidence type="ECO:0000313" key="10">
    <source>
        <dbReference type="Proteomes" id="UP000266172"/>
    </source>
</evidence>
<keyword evidence="4 7" id="KW-0812">Transmembrane</keyword>
<proteinExistence type="inferred from homology"/>
<feature type="transmembrane region" description="Helical" evidence="7">
    <location>
        <begin position="77"/>
        <end position="97"/>
    </location>
</feature>
<evidence type="ECO:0000256" key="5">
    <source>
        <dbReference type="ARBA" id="ARBA00022989"/>
    </source>
</evidence>
<feature type="transmembrane region" description="Helical" evidence="7">
    <location>
        <begin position="268"/>
        <end position="288"/>
    </location>
</feature>
<comment type="caution">
    <text evidence="9">The sequence shown here is derived from an EMBL/GenBank/DDBJ whole genome shotgun (WGS) entry which is preliminary data.</text>
</comment>
<comment type="subcellular location">
    <subcellularLocation>
        <location evidence="1 7">Cell membrane</location>
        <topology evidence="1 7">Multi-pass membrane protein</topology>
    </subcellularLocation>
</comment>
<dbReference type="PANTHER" id="PTHR30193:SF37">
    <property type="entry name" value="INNER MEMBRANE ABC TRANSPORTER PERMEASE PROTEIN YCJO"/>
    <property type="match status" value="1"/>
</dbReference>
<keyword evidence="2 7" id="KW-0813">Transport</keyword>
<dbReference type="InterPro" id="IPR035906">
    <property type="entry name" value="MetI-like_sf"/>
</dbReference>
<feature type="domain" description="ABC transmembrane type-1" evidence="8">
    <location>
        <begin position="71"/>
        <end position="283"/>
    </location>
</feature>
<evidence type="ECO:0000256" key="7">
    <source>
        <dbReference type="RuleBase" id="RU363032"/>
    </source>
</evidence>
<dbReference type="Pfam" id="PF00528">
    <property type="entry name" value="BPD_transp_1"/>
    <property type="match status" value="1"/>
</dbReference>
<dbReference type="InterPro" id="IPR051393">
    <property type="entry name" value="ABC_transporter_permease"/>
</dbReference>
<evidence type="ECO:0000256" key="4">
    <source>
        <dbReference type="ARBA" id="ARBA00022692"/>
    </source>
</evidence>
<reference evidence="9 10" key="1">
    <citation type="submission" date="2018-08" db="EMBL/GenBank/DDBJ databases">
        <title>A genome reference for cultivated species of the human gut microbiota.</title>
        <authorList>
            <person name="Zou Y."/>
            <person name="Xue W."/>
            <person name="Luo G."/>
        </authorList>
    </citation>
    <scope>NUCLEOTIDE SEQUENCE [LARGE SCALE GENOMIC DNA]</scope>
    <source>
        <strain evidence="9 10">AF22-12AC</strain>
    </source>
</reference>
<evidence type="ECO:0000259" key="8">
    <source>
        <dbReference type="PROSITE" id="PS50928"/>
    </source>
</evidence>
<keyword evidence="6 7" id="KW-0472">Membrane</keyword>
<dbReference type="EMBL" id="QRVL01000002">
    <property type="protein sequence ID" value="RGS41504.1"/>
    <property type="molecule type" value="Genomic_DNA"/>
</dbReference>
<dbReference type="PANTHER" id="PTHR30193">
    <property type="entry name" value="ABC TRANSPORTER PERMEASE PROTEIN"/>
    <property type="match status" value="1"/>
</dbReference>
<dbReference type="SUPFAM" id="SSF161098">
    <property type="entry name" value="MetI-like"/>
    <property type="match status" value="1"/>
</dbReference>
<accession>A0A395V8G0</accession>
<evidence type="ECO:0000256" key="3">
    <source>
        <dbReference type="ARBA" id="ARBA00022475"/>
    </source>
</evidence>
<protein>
    <submittedName>
        <fullName evidence="9">Sugar ABC transporter permease</fullName>
    </submittedName>
</protein>
<feature type="transmembrane region" description="Helical" evidence="7">
    <location>
        <begin position="7"/>
        <end position="28"/>
    </location>
</feature>
<evidence type="ECO:0000256" key="1">
    <source>
        <dbReference type="ARBA" id="ARBA00004651"/>
    </source>
</evidence>
<evidence type="ECO:0000256" key="6">
    <source>
        <dbReference type="ARBA" id="ARBA00023136"/>
    </source>
</evidence>
<dbReference type="CDD" id="cd06261">
    <property type="entry name" value="TM_PBP2"/>
    <property type="match status" value="1"/>
</dbReference>
<evidence type="ECO:0000256" key="2">
    <source>
        <dbReference type="ARBA" id="ARBA00022448"/>
    </source>
</evidence>